<gene>
    <name evidence="11" type="ORF">DENIS_2230</name>
</gene>
<evidence type="ECO:0000259" key="10">
    <source>
        <dbReference type="PROSITE" id="PS50928"/>
    </source>
</evidence>
<evidence type="ECO:0000256" key="9">
    <source>
        <dbReference type="RuleBase" id="RU363032"/>
    </source>
</evidence>
<keyword evidence="6" id="KW-0029">Amino-acid transport</keyword>
<accession>A0A401FWD4</accession>
<feature type="domain" description="ABC transmembrane type-1" evidence="10">
    <location>
        <begin position="19"/>
        <end position="208"/>
    </location>
</feature>
<dbReference type="RefSeq" id="WP_124328579.1">
    <property type="nucleotide sequence ID" value="NZ_BEXT01000001.1"/>
</dbReference>
<reference evidence="12" key="1">
    <citation type="submission" date="2017-11" db="EMBL/GenBank/DDBJ databases">
        <authorList>
            <person name="Watanabe M."/>
            <person name="Kojima H."/>
        </authorList>
    </citation>
    <scope>NUCLEOTIDE SEQUENCE [LARGE SCALE GENOMIC DNA]</scope>
    <source>
        <strain evidence="12">Tokyo 01</strain>
    </source>
</reference>
<reference evidence="12" key="2">
    <citation type="submission" date="2019-01" db="EMBL/GenBank/DDBJ databases">
        <title>Genome sequence of Desulfonema ishimotonii strain Tokyo 01.</title>
        <authorList>
            <person name="Fukui M."/>
        </authorList>
    </citation>
    <scope>NUCLEOTIDE SEQUENCE [LARGE SCALE GENOMIC DNA]</scope>
    <source>
        <strain evidence="12">Tokyo 01</strain>
    </source>
</reference>
<name>A0A401FWD4_9BACT</name>
<feature type="transmembrane region" description="Helical" evidence="9">
    <location>
        <begin position="84"/>
        <end position="103"/>
    </location>
</feature>
<evidence type="ECO:0000313" key="11">
    <source>
        <dbReference type="EMBL" id="GBC61270.1"/>
    </source>
</evidence>
<dbReference type="SUPFAM" id="SSF161098">
    <property type="entry name" value="MetI-like"/>
    <property type="match status" value="1"/>
</dbReference>
<evidence type="ECO:0000256" key="1">
    <source>
        <dbReference type="ARBA" id="ARBA00004429"/>
    </source>
</evidence>
<proteinExistence type="inferred from homology"/>
<evidence type="ECO:0000256" key="5">
    <source>
        <dbReference type="ARBA" id="ARBA00022692"/>
    </source>
</evidence>
<sequence length="222" mass="24672">MIKSLLVIQQGLPYMLQGAVVNVMVVLSAMLFGFILGLPLAVGQVYGNRLIRRIIGIYVWFFRGIPLLVFLFLFYFGLFSWLNINASAFVVATMVLGLISSAYQSQIIRGAIASLPEGQMKAARALGMSDARAIVFIILPQALRLSIPGWTNEYSILLKDSAVTYALGVTELMSRAHHIASRTYQHLAIYLAAGFIFLIFTWIGTKLLNLLHTKIRIPGYSR</sequence>
<evidence type="ECO:0000256" key="2">
    <source>
        <dbReference type="ARBA" id="ARBA00010072"/>
    </source>
</evidence>
<feature type="transmembrane region" description="Helical" evidence="9">
    <location>
        <begin position="187"/>
        <end position="204"/>
    </location>
</feature>
<dbReference type="CDD" id="cd06261">
    <property type="entry name" value="TM_PBP2"/>
    <property type="match status" value="1"/>
</dbReference>
<keyword evidence="4" id="KW-1003">Cell membrane</keyword>
<evidence type="ECO:0000256" key="8">
    <source>
        <dbReference type="ARBA" id="ARBA00023136"/>
    </source>
</evidence>
<dbReference type="GO" id="GO:0043190">
    <property type="term" value="C:ATP-binding cassette (ABC) transporter complex"/>
    <property type="evidence" value="ECO:0007669"/>
    <property type="project" value="InterPro"/>
</dbReference>
<evidence type="ECO:0000256" key="4">
    <source>
        <dbReference type="ARBA" id="ARBA00022475"/>
    </source>
</evidence>
<feature type="transmembrane region" description="Helical" evidence="9">
    <location>
        <begin position="20"/>
        <end position="42"/>
    </location>
</feature>
<comment type="caution">
    <text evidence="11">The sequence shown here is derived from an EMBL/GenBank/DDBJ whole genome shotgun (WGS) entry which is preliminary data.</text>
</comment>
<evidence type="ECO:0000256" key="3">
    <source>
        <dbReference type="ARBA" id="ARBA00022448"/>
    </source>
</evidence>
<dbReference type="Gene3D" id="1.10.3720.10">
    <property type="entry name" value="MetI-like"/>
    <property type="match status" value="1"/>
</dbReference>
<dbReference type="PANTHER" id="PTHR30614">
    <property type="entry name" value="MEMBRANE COMPONENT OF AMINO ACID ABC TRANSPORTER"/>
    <property type="match status" value="1"/>
</dbReference>
<keyword evidence="8 9" id="KW-0472">Membrane</keyword>
<comment type="subcellular location">
    <subcellularLocation>
        <location evidence="1">Cell inner membrane</location>
        <topology evidence="1">Multi-pass membrane protein</topology>
    </subcellularLocation>
    <subcellularLocation>
        <location evidence="9">Cell membrane</location>
        <topology evidence="9">Multi-pass membrane protein</topology>
    </subcellularLocation>
</comment>
<dbReference type="OrthoDB" id="5365894at2"/>
<keyword evidence="5 9" id="KW-0812">Transmembrane</keyword>
<organism evidence="11 12">
    <name type="scientific">Desulfonema ishimotonii</name>
    <dbReference type="NCBI Taxonomy" id="45657"/>
    <lineage>
        <taxon>Bacteria</taxon>
        <taxon>Pseudomonadati</taxon>
        <taxon>Thermodesulfobacteriota</taxon>
        <taxon>Desulfobacteria</taxon>
        <taxon>Desulfobacterales</taxon>
        <taxon>Desulfococcaceae</taxon>
        <taxon>Desulfonema</taxon>
    </lineage>
</organism>
<keyword evidence="3 9" id="KW-0813">Transport</keyword>
<keyword evidence="12" id="KW-1185">Reference proteome</keyword>
<dbReference type="GO" id="GO:0006865">
    <property type="term" value="P:amino acid transport"/>
    <property type="evidence" value="ECO:0007669"/>
    <property type="project" value="UniProtKB-KW"/>
</dbReference>
<dbReference type="PANTHER" id="PTHR30614:SF0">
    <property type="entry name" value="L-CYSTINE TRANSPORT SYSTEM PERMEASE PROTEIN TCYL"/>
    <property type="match status" value="1"/>
</dbReference>
<feature type="transmembrane region" description="Helical" evidence="9">
    <location>
        <begin position="54"/>
        <end position="78"/>
    </location>
</feature>
<dbReference type="InterPro" id="IPR000515">
    <property type="entry name" value="MetI-like"/>
</dbReference>
<comment type="similarity">
    <text evidence="2">Belongs to the binding-protein-dependent transport system permease family. HisMQ subfamily.</text>
</comment>
<dbReference type="InterPro" id="IPR043429">
    <property type="entry name" value="ArtM/GltK/GlnP/TcyL/YhdX-like"/>
</dbReference>
<dbReference type="InterPro" id="IPR035906">
    <property type="entry name" value="MetI-like_sf"/>
</dbReference>
<dbReference type="NCBIfam" id="TIGR01726">
    <property type="entry name" value="HEQRo_perm_3TM"/>
    <property type="match status" value="1"/>
</dbReference>
<dbReference type="InterPro" id="IPR010065">
    <property type="entry name" value="AA_ABC_transptr_permease_3TM"/>
</dbReference>
<protein>
    <submittedName>
        <fullName evidence="11">Amino acid ABC transporter permease</fullName>
    </submittedName>
</protein>
<dbReference type="EMBL" id="BEXT01000001">
    <property type="protein sequence ID" value="GBC61270.1"/>
    <property type="molecule type" value="Genomic_DNA"/>
</dbReference>
<evidence type="ECO:0000256" key="7">
    <source>
        <dbReference type="ARBA" id="ARBA00022989"/>
    </source>
</evidence>
<evidence type="ECO:0000256" key="6">
    <source>
        <dbReference type="ARBA" id="ARBA00022970"/>
    </source>
</evidence>
<dbReference type="Pfam" id="PF00528">
    <property type="entry name" value="BPD_transp_1"/>
    <property type="match status" value="1"/>
</dbReference>
<dbReference type="GO" id="GO:0022857">
    <property type="term" value="F:transmembrane transporter activity"/>
    <property type="evidence" value="ECO:0007669"/>
    <property type="project" value="InterPro"/>
</dbReference>
<evidence type="ECO:0000313" key="12">
    <source>
        <dbReference type="Proteomes" id="UP000288096"/>
    </source>
</evidence>
<dbReference type="AlphaFoldDB" id="A0A401FWD4"/>
<dbReference type="Proteomes" id="UP000288096">
    <property type="component" value="Unassembled WGS sequence"/>
</dbReference>
<keyword evidence="7 9" id="KW-1133">Transmembrane helix</keyword>
<dbReference type="PROSITE" id="PS50928">
    <property type="entry name" value="ABC_TM1"/>
    <property type="match status" value="1"/>
</dbReference>